<proteinExistence type="predicted"/>
<dbReference type="KEGG" id="bpz:BP1026B_II2172"/>
<dbReference type="Proteomes" id="UP000010087">
    <property type="component" value="Chromosome 2"/>
</dbReference>
<reference evidence="1 2" key="1">
    <citation type="journal article" date="2012" name="PLoS ONE">
        <title>Evolution of Burkholderia pseudomallei in recurrent melioidosis.</title>
        <authorList>
            <person name="Hayden H.S."/>
            <person name="Lim R."/>
            <person name="Brittnacher M.J."/>
            <person name="Sims E.H."/>
            <person name="Ramage E.R."/>
            <person name="Fong C."/>
            <person name="Wu Z."/>
            <person name="Crist E."/>
            <person name="Chang J."/>
            <person name="Zhou Y."/>
            <person name="Radey M."/>
            <person name="Rohmer L."/>
            <person name="Haugen E."/>
            <person name="Gillett W."/>
            <person name="Wuthiekanun V."/>
            <person name="Peacock S.J."/>
            <person name="Kaul R."/>
            <person name="Miller S.I."/>
            <person name="Manoil C."/>
            <person name="Jacobs M.A."/>
        </authorList>
    </citation>
    <scope>NUCLEOTIDE SEQUENCE [LARGE SCALE GENOMIC DNA]</scope>
    <source>
        <strain evidence="1 2">1026b</strain>
    </source>
</reference>
<sequence>MRRASLPPRMAAAAGRAAFSVARPDRFEPRRLSHRAAARHCAAVRFARLSFARRASMFIPSTNAENAIAA</sequence>
<evidence type="ECO:0000313" key="2">
    <source>
        <dbReference type="Proteomes" id="UP000010087"/>
    </source>
</evidence>
<accession>A0A0H3HX00</accession>
<gene>
    <name evidence="1" type="ordered locus">BP1026B_II2172</name>
</gene>
<dbReference type="AlphaFoldDB" id="A0A0H3HX00"/>
<name>A0A0H3HX00_BURP2</name>
<organism evidence="1 2">
    <name type="scientific">Burkholderia pseudomallei (strain 1026b)</name>
    <dbReference type="NCBI Taxonomy" id="884204"/>
    <lineage>
        <taxon>Bacteria</taxon>
        <taxon>Pseudomonadati</taxon>
        <taxon>Pseudomonadota</taxon>
        <taxon>Betaproteobacteria</taxon>
        <taxon>Burkholderiales</taxon>
        <taxon>Burkholderiaceae</taxon>
        <taxon>Burkholderia</taxon>
        <taxon>pseudomallei group</taxon>
    </lineage>
</organism>
<protein>
    <submittedName>
        <fullName evidence="1">Uncharacterized protein</fullName>
    </submittedName>
</protein>
<dbReference type="EMBL" id="CP002834">
    <property type="protein sequence ID" value="AFI70394.1"/>
    <property type="molecule type" value="Genomic_DNA"/>
</dbReference>
<evidence type="ECO:0000313" key="1">
    <source>
        <dbReference type="EMBL" id="AFI70394.1"/>
    </source>
</evidence>